<dbReference type="STRING" id="1147741.A0A0R3RT21"/>
<organism evidence="1 2">
    <name type="scientific">Elaeophora elaphi</name>
    <dbReference type="NCBI Taxonomy" id="1147741"/>
    <lineage>
        <taxon>Eukaryota</taxon>
        <taxon>Metazoa</taxon>
        <taxon>Ecdysozoa</taxon>
        <taxon>Nematoda</taxon>
        <taxon>Chromadorea</taxon>
        <taxon>Rhabditida</taxon>
        <taxon>Spirurina</taxon>
        <taxon>Spiruromorpha</taxon>
        <taxon>Filarioidea</taxon>
        <taxon>Onchocercidae</taxon>
        <taxon>Elaeophora</taxon>
    </lineage>
</organism>
<protein>
    <submittedName>
        <fullName evidence="2">Cytochrome P450</fullName>
    </submittedName>
</protein>
<keyword evidence="1" id="KW-1185">Reference proteome</keyword>
<proteinExistence type="predicted"/>
<name>A0A0R3RT21_9BILA</name>
<dbReference type="Proteomes" id="UP000050640">
    <property type="component" value="Unplaced"/>
</dbReference>
<dbReference type="AlphaFoldDB" id="A0A0R3RT21"/>
<accession>A0A0R3RT21</accession>
<sequence length="121" mass="14257">LILLGHRQHRWLIDKIILNSTKLLHSLYRLERRNSLAEHLKDKKNRSVFDGTRLLLSNLINQSENVNNSVMKKSITEFLREIIFESIIADAVFSMDLANNWIKYDFEDFKKQSQPLIAFEG</sequence>
<dbReference type="WBParaSite" id="EEL_0000506101-mRNA-1">
    <property type="protein sequence ID" value="EEL_0000506101-mRNA-1"/>
    <property type="gene ID" value="EEL_0000506101"/>
</dbReference>
<reference evidence="2" key="1">
    <citation type="submission" date="2017-02" db="UniProtKB">
        <authorList>
            <consortium name="WormBaseParasite"/>
        </authorList>
    </citation>
    <scope>IDENTIFICATION</scope>
</reference>
<evidence type="ECO:0000313" key="2">
    <source>
        <dbReference type="WBParaSite" id="EEL_0000506101-mRNA-1"/>
    </source>
</evidence>
<evidence type="ECO:0000313" key="1">
    <source>
        <dbReference type="Proteomes" id="UP000050640"/>
    </source>
</evidence>